<feature type="coiled-coil region" evidence="1">
    <location>
        <begin position="383"/>
        <end position="417"/>
    </location>
</feature>
<sequence>MGQKTTLTAVLLGALVVSGCADFRAGRPGQGGADAVTAPQARRGPLAAAGDGLAAMGSGLVETTRGAFGFLDRDEAPDAAPPARTLDPTMQDGTASEIISTLLTRRSVLEPGPLRDVASAVLAANSRTAEAELRAARLRSAAAERNWLPSIGPQISLSSLGDVVSSLVVDAVLYDNGAKIAERDYARADVEVAAVALAENTNERVMTALDLYLDAEASRARAAVTQAALARMERFDYVMAERMRAGVADRADRQLVAQRLSQMRSDLSSDREAAATARAELAAMTAYPIDDVSGVSDVAAPDPGAEPLSVMKARAEADRSVAEATVARAAQLPGLSATGSIVDGESSGGLVAGGTGIGFGTPAALRAIEAQREAASFQVADAREAADRRLRQLSGQLASAQRQAREAQGIAAQAAETYALQEAQLSTGRVSVNDVVGAFETKVRAERTAATLVYEATALRLRLAEAAGLLVNGDQM</sequence>
<proteinExistence type="predicted"/>
<dbReference type="OrthoDB" id="7790365at2"/>
<evidence type="ECO:0000313" key="2">
    <source>
        <dbReference type="EMBL" id="SLN39535.1"/>
    </source>
</evidence>
<dbReference type="EMBL" id="FWFZ01000006">
    <property type="protein sequence ID" value="SLN39535.1"/>
    <property type="molecule type" value="Genomic_DNA"/>
</dbReference>
<dbReference type="AlphaFoldDB" id="A0A1Y5SHW9"/>
<dbReference type="RefSeq" id="WP_085878399.1">
    <property type="nucleotide sequence ID" value="NZ_FWFZ01000006.1"/>
</dbReference>
<organism evidence="2 3">
    <name type="scientific">Roseisalinus antarcticus</name>
    <dbReference type="NCBI Taxonomy" id="254357"/>
    <lineage>
        <taxon>Bacteria</taxon>
        <taxon>Pseudomonadati</taxon>
        <taxon>Pseudomonadota</taxon>
        <taxon>Alphaproteobacteria</taxon>
        <taxon>Rhodobacterales</taxon>
        <taxon>Roseobacteraceae</taxon>
        <taxon>Roseisalinus</taxon>
    </lineage>
</organism>
<accession>A0A1Y5SHW9</accession>
<gene>
    <name evidence="2" type="ORF">ROA7023_01516</name>
</gene>
<keyword evidence="1" id="KW-0175">Coiled coil</keyword>
<evidence type="ECO:0000313" key="3">
    <source>
        <dbReference type="Proteomes" id="UP000193900"/>
    </source>
</evidence>
<keyword evidence="3" id="KW-1185">Reference proteome</keyword>
<dbReference type="PROSITE" id="PS51257">
    <property type="entry name" value="PROKAR_LIPOPROTEIN"/>
    <property type="match status" value="1"/>
</dbReference>
<dbReference type="SUPFAM" id="SSF56954">
    <property type="entry name" value="Outer membrane efflux proteins (OEP)"/>
    <property type="match status" value="1"/>
</dbReference>
<dbReference type="Gene3D" id="1.20.1600.10">
    <property type="entry name" value="Outer membrane efflux proteins (OEP)"/>
    <property type="match status" value="1"/>
</dbReference>
<protein>
    <submittedName>
        <fullName evidence="2">Outer membrane efflux protein</fullName>
    </submittedName>
</protein>
<name>A0A1Y5SHW9_9RHOB</name>
<dbReference type="Proteomes" id="UP000193900">
    <property type="component" value="Unassembled WGS sequence"/>
</dbReference>
<dbReference type="GO" id="GO:0015562">
    <property type="term" value="F:efflux transmembrane transporter activity"/>
    <property type="evidence" value="ECO:0007669"/>
    <property type="project" value="InterPro"/>
</dbReference>
<evidence type="ECO:0000256" key="1">
    <source>
        <dbReference type="SAM" id="Coils"/>
    </source>
</evidence>
<reference evidence="2 3" key="1">
    <citation type="submission" date="2017-03" db="EMBL/GenBank/DDBJ databases">
        <authorList>
            <person name="Afonso C.L."/>
            <person name="Miller P.J."/>
            <person name="Scott M.A."/>
            <person name="Spackman E."/>
            <person name="Goraichik I."/>
            <person name="Dimitrov K.M."/>
            <person name="Suarez D.L."/>
            <person name="Swayne D.E."/>
        </authorList>
    </citation>
    <scope>NUCLEOTIDE SEQUENCE [LARGE SCALE GENOMIC DNA]</scope>
    <source>
        <strain evidence="2 3">CECT 7023</strain>
    </source>
</reference>